<dbReference type="KEGG" id="ccjz:ccrud_10930"/>
<gene>
    <name evidence="2" type="ORF">ccrud_10930</name>
</gene>
<dbReference type="EMBL" id="CP015622">
    <property type="protein sequence ID" value="ANE04670.1"/>
    <property type="molecule type" value="Genomic_DNA"/>
</dbReference>
<keyword evidence="1" id="KW-0812">Transmembrane</keyword>
<protein>
    <submittedName>
        <fullName evidence="2">Uncharacterized protein</fullName>
    </submittedName>
</protein>
<dbReference type="OrthoDB" id="4773897at2"/>
<name>A0A172QVK8_9CORY</name>
<keyword evidence="3" id="KW-1185">Reference proteome</keyword>
<evidence type="ECO:0000313" key="2">
    <source>
        <dbReference type="EMBL" id="ANE04670.1"/>
    </source>
</evidence>
<feature type="transmembrane region" description="Helical" evidence="1">
    <location>
        <begin position="6"/>
        <end position="29"/>
    </location>
</feature>
<keyword evidence="1" id="KW-0472">Membrane</keyword>
<accession>A0A172QVK8</accession>
<reference evidence="2 3" key="1">
    <citation type="submission" date="2016-05" db="EMBL/GenBank/DDBJ databases">
        <title>Complete genome sequence of Corynebacterium crudilactis, a new Corynebacterium species isolated from raw cow's milk.</title>
        <authorList>
            <person name="Christian R."/>
            <person name="Zimmermann J."/>
            <person name="Lipski A."/>
            <person name="Kalinowski J."/>
        </authorList>
    </citation>
    <scope>NUCLEOTIDE SEQUENCE [LARGE SCALE GENOMIC DNA]</scope>
    <source>
        <strain evidence="2 3">JZ16</strain>
    </source>
</reference>
<feature type="transmembrane region" description="Helical" evidence="1">
    <location>
        <begin position="41"/>
        <end position="63"/>
    </location>
</feature>
<evidence type="ECO:0000313" key="3">
    <source>
        <dbReference type="Proteomes" id="UP000076929"/>
    </source>
</evidence>
<keyword evidence="1" id="KW-1133">Transmembrane helix</keyword>
<feature type="transmembrane region" description="Helical" evidence="1">
    <location>
        <begin position="137"/>
        <end position="156"/>
    </location>
</feature>
<sequence length="166" mass="18605">MEIMMAMYFLALLFAFVVPFAMWAVPTYFSFHARQRSTIRVSATMSAIFTSIGALGVLAWTAVDDFNDYPGYTCTLRDGYVPDGLPDDWFPPVTSSPTDSFPPTIGWSSGLEIFPVGMRCSYWVTDNPEFMITTHSHWLYTLVFYGLIGIAVLQIIRAVRANRTAG</sequence>
<dbReference type="RefSeq" id="WP_066567530.1">
    <property type="nucleotide sequence ID" value="NZ_CP015622.1"/>
</dbReference>
<dbReference type="Proteomes" id="UP000076929">
    <property type="component" value="Chromosome"/>
</dbReference>
<dbReference type="STRING" id="1652495.ccrud_10930"/>
<dbReference type="AlphaFoldDB" id="A0A172QVK8"/>
<proteinExistence type="predicted"/>
<organism evidence="2 3">
    <name type="scientific">Corynebacterium crudilactis</name>
    <dbReference type="NCBI Taxonomy" id="1652495"/>
    <lineage>
        <taxon>Bacteria</taxon>
        <taxon>Bacillati</taxon>
        <taxon>Actinomycetota</taxon>
        <taxon>Actinomycetes</taxon>
        <taxon>Mycobacteriales</taxon>
        <taxon>Corynebacteriaceae</taxon>
        <taxon>Corynebacterium</taxon>
    </lineage>
</organism>
<evidence type="ECO:0000256" key="1">
    <source>
        <dbReference type="SAM" id="Phobius"/>
    </source>
</evidence>